<dbReference type="InterPro" id="IPR007345">
    <property type="entry name" value="Polysacch_pyruvyl_Trfase"/>
</dbReference>
<evidence type="ECO:0000259" key="1">
    <source>
        <dbReference type="Pfam" id="PF04230"/>
    </source>
</evidence>
<dbReference type="GO" id="GO:0016740">
    <property type="term" value="F:transferase activity"/>
    <property type="evidence" value="ECO:0007669"/>
    <property type="project" value="UniProtKB-KW"/>
</dbReference>
<sequence length="404" mass="45382">MKRRVALVGMYGGYFGERNPGCFLILEAALRALGRRLPDASFDIYSEDAIGRFHGLRSELVHGRELRYFSSQWGQTLLETSLMGYDALVLGGDIILAPPPAPSVFLLDSPVFLESPGPPVFYNAAHSALSREEIVDGFHTERLRGLCERADYVGVRTEYVRDALRELGCADKIAFCPDPTLSLDLTEVLRGVEVPRLKREKKILGLSVMAHFIEGIVDAIAADATLLKDYDVWVYPYSRQYNHIEGVLRIQQKYGDRFHYIERYQDPLATFALMAQFDASINDTYHGTIAALLAGIPFLVIDREDAVRSRSRNLLRLFSWEDRIVTARRHGLTDPADDALLLGDALVERWRGPLQRLRERPRGEPPDLGPVRAIIHAHFDRIAHGIAASSSLTNTTARTWARPA</sequence>
<protein>
    <submittedName>
        <fullName evidence="2">Polysaccharide pyruvyl transferase family protein</fullName>
    </submittedName>
</protein>
<keyword evidence="2" id="KW-0808">Transferase</keyword>
<dbReference type="RefSeq" id="WP_267773036.1">
    <property type="nucleotide sequence ID" value="NZ_JAPNKE010000002.1"/>
</dbReference>
<accession>A0A9X3EUB2</accession>
<dbReference type="SUPFAM" id="SSF53756">
    <property type="entry name" value="UDP-Glycosyltransferase/glycogen phosphorylase"/>
    <property type="match status" value="1"/>
</dbReference>
<comment type="caution">
    <text evidence="2">The sequence shown here is derived from an EMBL/GenBank/DDBJ whole genome shotgun (WGS) entry which is preliminary data.</text>
</comment>
<dbReference type="EMBL" id="JAPNKE010000002">
    <property type="protein sequence ID" value="MCY1010186.1"/>
    <property type="molecule type" value="Genomic_DNA"/>
</dbReference>
<gene>
    <name evidence="2" type="ORF">OV079_32395</name>
</gene>
<name>A0A9X3EUB2_9BACT</name>
<reference evidence="2" key="1">
    <citation type="submission" date="2022-11" db="EMBL/GenBank/DDBJ databases">
        <title>Minimal conservation of predation-associated metabolite biosynthetic gene clusters underscores biosynthetic potential of Myxococcota including descriptions for ten novel species: Archangium lansinium sp. nov., Myxococcus landrumus sp. nov., Nannocystis bai.</title>
        <authorList>
            <person name="Ahearne A."/>
            <person name="Stevens C."/>
            <person name="Phillips K."/>
        </authorList>
    </citation>
    <scope>NUCLEOTIDE SEQUENCE</scope>
    <source>
        <strain evidence="2">Na p29</strain>
    </source>
</reference>
<evidence type="ECO:0000313" key="2">
    <source>
        <dbReference type="EMBL" id="MCY1010186.1"/>
    </source>
</evidence>
<feature type="domain" description="Polysaccharide pyruvyl transferase" evidence="1">
    <location>
        <begin position="19"/>
        <end position="303"/>
    </location>
</feature>
<dbReference type="Proteomes" id="UP001150924">
    <property type="component" value="Unassembled WGS sequence"/>
</dbReference>
<keyword evidence="3" id="KW-1185">Reference proteome</keyword>
<dbReference type="AlphaFoldDB" id="A0A9X3EUB2"/>
<organism evidence="2 3">
    <name type="scientific">Nannocystis pusilla</name>
    <dbReference type="NCBI Taxonomy" id="889268"/>
    <lineage>
        <taxon>Bacteria</taxon>
        <taxon>Pseudomonadati</taxon>
        <taxon>Myxococcota</taxon>
        <taxon>Polyangia</taxon>
        <taxon>Nannocystales</taxon>
        <taxon>Nannocystaceae</taxon>
        <taxon>Nannocystis</taxon>
    </lineage>
</organism>
<evidence type="ECO:0000313" key="3">
    <source>
        <dbReference type="Proteomes" id="UP001150924"/>
    </source>
</evidence>
<dbReference type="Pfam" id="PF04230">
    <property type="entry name" value="PS_pyruv_trans"/>
    <property type="match status" value="1"/>
</dbReference>
<proteinExistence type="predicted"/>